<feature type="transmembrane region" description="Helical" evidence="6">
    <location>
        <begin position="157"/>
        <end position="174"/>
    </location>
</feature>
<keyword evidence="3 6" id="KW-0812">Transmembrane</keyword>
<organism evidence="8 9">
    <name type="scientific">Pseudooceanicola nanhaiensis</name>
    <dbReference type="NCBI Taxonomy" id="375761"/>
    <lineage>
        <taxon>Bacteria</taxon>
        <taxon>Pseudomonadati</taxon>
        <taxon>Pseudomonadota</taxon>
        <taxon>Alphaproteobacteria</taxon>
        <taxon>Rhodobacterales</taxon>
        <taxon>Paracoccaceae</taxon>
        <taxon>Pseudooceanicola</taxon>
    </lineage>
</organism>
<dbReference type="SUPFAM" id="SSF103473">
    <property type="entry name" value="MFS general substrate transporter"/>
    <property type="match status" value="1"/>
</dbReference>
<reference evidence="8" key="2">
    <citation type="submission" date="2020-09" db="EMBL/GenBank/DDBJ databases">
        <authorList>
            <person name="Sun Q."/>
            <person name="Zhou Y."/>
        </authorList>
    </citation>
    <scope>NUCLEOTIDE SEQUENCE</scope>
    <source>
        <strain evidence="8">CGMCC 1.6293</strain>
    </source>
</reference>
<dbReference type="GO" id="GO:0022857">
    <property type="term" value="F:transmembrane transporter activity"/>
    <property type="evidence" value="ECO:0007669"/>
    <property type="project" value="InterPro"/>
</dbReference>
<feature type="domain" description="Major facilitator superfamily (MFS) profile" evidence="7">
    <location>
        <begin position="1"/>
        <end position="374"/>
    </location>
</feature>
<name>A0A917SPL4_9RHOB</name>
<dbReference type="PANTHER" id="PTHR43124:SF10">
    <property type="entry name" value="PURINE EFFLUX PUMP PBUE"/>
    <property type="match status" value="1"/>
</dbReference>
<reference evidence="8" key="1">
    <citation type="journal article" date="2014" name="Int. J. Syst. Evol. Microbiol.">
        <title>Complete genome sequence of Corynebacterium casei LMG S-19264T (=DSM 44701T), isolated from a smear-ripened cheese.</title>
        <authorList>
            <consortium name="US DOE Joint Genome Institute (JGI-PGF)"/>
            <person name="Walter F."/>
            <person name="Albersmeier A."/>
            <person name="Kalinowski J."/>
            <person name="Ruckert C."/>
        </authorList>
    </citation>
    <scope>NUCLEOTIDE SEQUENCE</scope>
    <source>
        <strain evidence="8">CGMCC 1.6293</strain>
    </source>
</reference>
<dbReference type="RefSeq" id="WP_036538476.1">
    <property type="nucleotide sequence ID" value="NZ_BMLF01000001.1"/>
</dbReference>
<dbReference type="AlphaFoldDB" id="A0A917SPL4"/>
<keyword evidence="2" id="KW-1003">Cell membrane</keyword>
<feature type="transmembrane region" description="Helical" evidence="6">
    <location>
        <begin position="128"/>
        <end position="151"/>
    </location>
</feature>
<gene>
    <name evidence="8" type="ORF">GCM10011534_13630</name>
</gene>
<dbReference type="Pfam" id="PF07690">
    <property type="entry name" value="MFS_1"/>
    <property type="match status" value="1"/>
</dbReference>
<feature type="transmembrane region" description="Helical" evidence="6">
    <location>
        <begin position="37"/>
        <end position="58"/>
    </location>
</feature>
<keyword evidence="4 6" id="KW-1133">Transmembrane helix</keyword>
<dbReference type="EMBL" id="BMLF01000001">
    <property type="protein sequence ID" value="GGL92664.1"/>
    <property type="molecule type" value="Genomic_DNA"/>
</dbReference>
<dbReference type="InterPro" id="IPR011701">
    <property type="entry name" value="MFS"/>
</dbReference>
<accession>A0A917SPL4</accession>
<dbReference type="InterPro" id="IPR036259">
    <property type="entry name" value="MFS_trans_sf"/>
</dbReference>
<feature type="transmembrane region" description="Helical" evidence="6">
    <location>
        <begin position="320"/>
        <end position="341"/>
    </location>
</feature>
<evidence type="ECO:0000256" key="1">
    <source>
        <dbReference type="ARBA" id="ARBA00004651"/>
    </source>
</evidence>
<dbReference type="PANTHER" id="PTHR43124">
    <property type="entry name" value="PURINE EFFLUX PUMP PBUE"/>
    <property type="match status" value="1"/>
</dbReference>
<feature type="transmembrane region" description="Helical" evidence="6">
    <location>
        <begin position="94"/>
        <end position="116"/>
    </location>
</feature>
<keyword evidence="5 6" id="KW-0472">Membrane</keyword>
<dbReference type="Proteomes" id="UP000649829">
    <property type="component" value="Unassembled WGS sequence"/>
</dbReference>
<dbReference type="Gene3D" id="1.20.1250.20">
    <property type="entry name" value="MFS general substrate transporter like domains"/>
    <property type="match status" value="1"/>
</dbReference>
<evidence type="ECO:0000256" key="6">
    <source>
        <dbReference type="SAM" id="Phobius"/>
    </source>
</evidence>
<feature type="transmembrane region" description="Helical" evidence="6">
    <location>
        <begin position="287"/>
        <end position="308"/>
    </location>
</feature>
<feature type="transmembrane region" description="Helical" evidence="6">
    <location>
        <begin position="347"/>
        <end position="370"/>
    </location>
</feature>
<dbReference type="InterPro" id="IPR020846">
    <property type="entry name" value="MFS_dom"/>
</dbReference>
<dbReference type="InterPro" id="IPR050189">
    <property type="entry name" value="MFS_Efflux_Transporters"/>
</dbReference>
<dbReference type="PROSITE" id="PS50850">
    <property type="entry name" value="MFS"/>
    <property type="match status" value="1"/>
</dbReference>
<comment type="subcellular location">
    <subcellularLocation>
        <location evidence="1">Cell membrane</location>
        <topology evidence="1">Multi-pass membrane protein</topology>
    </subcellularLocation>
</comment>
<evidence type="ECO:0000256" key="4">
    <source>
        <dbReference type="ARBA" id="ARBA00022989"/>
    </source>
</evidence>
<evidence type="ECO:0000256" key="2">
    <source>
        <dbReference type="ARBA" id="ARBA00022475"/>
    </source>
</evidence>
<feature type="transmembrane region" description="Helical" evidence="6">
    <location>
        <begin position="70"/>
        <end position="88"/>
    </location>
</feature>
<keyword evidence="9" id="KW-1185">Reference proteome</keyword>
<evidence type="ECO:0000313" key="8">
    <source>
        <dbReference type="EMBL" id="GGL92664.1"/>
    </source>
</evidence>
<proteinExistence type="predicted"/>
<evidence type="ECO:0000256" key="3">
    <source>
        <dbReference type="ARBA" id="ARBA00022692"/>
    </source>
</evidence>
<feature type="transmembrane region" description="Helical" evidence="6">
    <location>
        <begin position="234"/>
        <end position="252"/>
    </location>
</feature>
<feature type="transmembrane region" description="Helical" evidence="6">
    <location>
        <begin position="264"/>
        <end position="281"/>
    </location>
</feature>
<evidence type="ECO:0000256" key="5">
    <source>
        <dbReference type="ARBA" id="ARBA00023136"/>
    </source>
</evidence>
<comment type="caution">
    <text evidence="8">The sequence shown here is derived from an EMBL/GenBank/DDBJ whole genome shotgun (WGS) entry which is preliminary data.</text>
</comment>
<sequence length="374" mass="37784">MNRPLVLLTAAVSVVGAVSMALAPIVSTVGRDLGTDPAHAVQATAAFGFATMGSALFLAPRADVIGADRALGQALNIQIVGLVLTMLAPGLWWLIGAQALCGIGAGMALPAIYGLAPQMAKPGEESRAVGLVLSGWVLALTAGVAGAGFIAEYLGWRTVYGLFLTLALAVRIALRLTPIEAARGGAPTSPLTALRVPGIGRGLFAAFTLMLSFYGTYAFLGAHVGDSLGRGSDGAGYVTLVYGAGFGLSLFLDRPLARLPQRLTGTLAFGGLVAVYAGMALSGATYAALLILALCWGIAQHAGLNFVVSRLAALDARQRGAIMGLNSAATYVGVTVGAMVFRGPYEAGGLVACAGMSAVIALAGAVEAALPRRA</sequence>
<dbReference type="GO" id="GO:0005886">
    <property type="term" value="C:plasma membrane"/>
    <property type="evidence" value="ECO:0007669"/>
    <property type="project" value="UniProtKB-SubCell"/>
</dbReference>
<feature type="transmembrane region" description="Helical" evidence="6">
    <location>
        <begin position="203"/>
        <end position="222"/>
    </location>
</feature>
<evidence type="ECO:0000259" key="7">
    <source>
        <dbReference type="PROSITE" id="PS50850"/>
    </source>
</evidence>
<evidence type="ECO:0000313" key="9">
    <source>
        <dbReference type="Proteomes" id="UP000649829"/>
    </source>
</evidence>
<protein>
    <submittedName>
        <fullName evidence="8">MFS transporter</fullName>
    </submittedName>
</protein>